<dbReference type="NCBIfam" id="TIGR00406">
    <property type="entry name" value="prmA"/>
    <property type="match status" value="1"/>
</dbReference>
<proteinExistence type="inferred from homology"/>
<name>A0A0M8K7U0_9CHLR</name>
<comment type="caution">
    <text evidence="7">The sequence shown here is derived from an EMBL/GenBank/DDBJ whole genome shotgun (WGS) entry which is preliminary data.</text>
</comment>
<dbReference type="Pfam" id="PF06325">
    <property type="entry name" value="PrmA"/>
    <property type="match status" value="1"/>
</dbReference>
<dbReference type="InterPro" id="IPR004498">
    <property type="entry name" value="Ribosomal_PrmA_MeTrfase"/>
</dbReference>
<sequence>MQWLEVSLEGVDGEGVEAVWEHFQHYTHGSPVIEEIRETAHGPLPEPRLAVRGYIPDTPNGLEAVQKLREAIWHLSMIYPLPEVQVRPLHEKDWTEAWKQHYHRQRVGERLVIAPAWDTTPPAEDEIVIFIDPGMAFGTGQHPSTQLVLRLLEAECQPGMRVYDVGCGSGILSIAAAKLGASQIDAVDIDAVAVEATCENAERNNVPCGPDTREGIRVATGSIETFAGPYDLILINILAEIIVGLLPHVPARLAPGGRAILAGIIAEREPLVLDALRLHGLHVVRRETMGDWVGLVIAANEDK</sequence>
<dbReference type="FunCoup" id="A0A0M8K7U0">
    <property type="interactions" value="273"/>
</dbReference>
<dbReference type="GO" id="GO:0005840">
    <property type="term" value="C:ribosome"/>
    <property type="evidence" value="ECO:0007669"/>
    <property type="project" value="UniProtKB-KW"/>
</dbReference>
<comment type="function">
    <text evidence="6">Methylates ribosomal protein L11.</text>
</comment>
<dbReference type="Proteomes" id="UP000050502">
    <property type="component" value="Unassembled WGS sequence"/>
</dbReference>
<dbReference type="PANTHER" id="PTHR43648:SF1">
    <property type="entry name" value="ELECTRON TRANSFER FLAVOPROTEIN BETA SUBUNIT LYSINE METHYLTRANSFERASE"/>
    <property type="match status" value="1"/>
</dbReference>
<comment type="catalytic activity">
    <reaction evidence="6">
        <text>L-lysyl-[protein] + 3 S-adenosyl-L-methionine = N(6),N(6),N(6)-trimethyl-L-lysyl-[protein] + 3 S-adenosyl-L-homocysteine + 3 H(+)</text>
        <dbReference type="Rhea" id="RHEA:54192"/>
        <dbReference type="Rhea" id="RHEA-COMP:9752"/>
        <dbReference type="Rhea" id="RHEA-COMP:13826"/>
        <dbReference type="ChEBI" id="CHEBI:15378"/>
        <dbReference type="ChEBI" id="CHEBI:29969"/>
        <dbReference type="ChEBI" id="CHEBI:57856"/>
        <dbReference type="ChEBI" id="CHEBI:59789"/>
        <dbReference type="ChEBI" id="CHEBI:61961"/>
    </reaction>
</comment>
<reference evidence="7" key="1">
    <citation type="journal article" date="2015" name="Genome Announc.">
        <title>Draft Genome Sequence of a Heterotrophic Facultative Anaerobic Thermophilic Bacterium, Ardenticatena maritima Strain 110ST.</title>
        <authorList>
            <person name="Kawaichi S."/>
            <person name="Yoshida T."/>
            <person name="Sako Y."/>
            <person name="Nakamura R."/>
        </authorList>
    </citation>
    <scope>NUCLEOTIDE SEQUENCE [LARGE SCALE GENOMIC DNA]</scope>
    <source>
        <strain evidence="7">110S</strain>
    </source>
</reference>
<dbReference type="SUPFAM" id="SSF53335">
    <property type="entry name" value="S-adenosyl-L-methionine-dependent methyltransferases"/>
    <property type="match status" value="1"/>
</dbReference>
<dbReference type="InterPro" id="IPR050078">
    <property type="entry name" value="Ribosomal_L11_MeTrfase_PrmA"/>
</dbReference>
<dbReference type="GO" id="GO:0005737">
    <property type="term" value="C:cytoplasm"/>
    <property type="evidence" value="ECO:0007669"/>
    <property type="project" value="UniProtKB-SubCell"/>
</dbReference>
<gene>
    <name evidence="6 7" type="primary">prmA</name>
    <name evidence="7" type="ORF">ARMA_0509</name>
    <name evidence="8" type="ORF">SE16_13110</name>
</gene>
<dbReference type="Proteomes" id="UP000037784">
    <property type="component" value="Unassembled WGS sequence"/>
</dbReference>
<dbReference type="PANTHER" id="PTHR43648">
    <property type="entry name" value="ELECTRON TRANSFER FLAVOPROTEIN BETA SUBUNIT LYSINE METHYLTRANSFERASE"/>
    <property type="match status" value="1"/>
</dbReference>
<organism evidence="7 9">
    <name type="scientific">Ardenticatena maritima</name>
    <dbReference type="NCBI Taxonomy" id="872965"/>
    <lineage>
        <taxon>Bacteria</taxon>
        <taxon>Bacillati</taxon>
        <taxon>Chloroflexota</taxon>
        <taxon>Ardenticatenia</taxon>
        <taxon>Ardenticatenales</taxon>
        <taxon>Ardenticatenaceae</taxon>
        <taxon>Ardenticatena</taxon>
    </lineage>
</organism>
<dbReference type="EMBL" id="LGKN01000009">
    <property type="protein sequence ID" value="KPL86282.1"/>
    <property type="molecule type" value="Genomic_DNA"/>
</dbReference>
<reference evidence="8 10" key="2">
    <citation type="submission" date="2015-07" db="EMBL/GenBank/DDBJ databases">
        <title>Whole genome sequence of Ardenticatena maritima DSM 23922.</title>
        <authorList>
            <person name="Hemp J."/>
            <person name="Ward L.M."/>
            <person name="Pace L.A."/>
            <person name="Fischer W.W."/>
        </authorList>
    </citation>
    <scope>NUCLEOTIDE SEQUENCE [LARGE SCALE GENOMIC DNA]</scope>
    <source>
        <strain evidence="8 10">110S</strain>
    </source>
</reference>
<dbReference type="GO" id="GO:0008276">
    <property type="term" value="F:protein methyltransferase activity"/>
    <property type="evidence" value="ECO:0007669"/>
    <property type="project" value="UniProtKB-UniRule"/>
</dbReference>
<dbReference type="AlphaFoldDB" id="A0A0M8K7U0"/>
<reference evidence="9" key="3">
    <citation type="submission" date="2015-08" db="EMBL/GenBank/DDBJ databases">
        <title>Draft Genome Sequence of a Heterotrophic Facultative Anaerobic Bacterium Ardenticatena maritima Strain 110S.</title>
        <authorList>
            <person name="Kawaichi S."/>
            <person name="Yoshida T."/>
            <person name="Sako Y."/>
            <person name="Nakamura R."/>
        </authorList>
    </citation>
    <scope>NUCLEOTIDE SEQUENCE [LARGE SCALE GENOMIC DNA]</scope>
    <source>
        <strain evidence="9">110S</strain>
    </source>
</reference>
<evidence type="ECO:0000313" key="8">
    <source>
        <dbReference type="EMBL" id="KPL86282.1"/>
    </source>
</evidence>
<dbReference type="STRING" id="872965.SE16_13110"/>
<feature type="binding site" evidence="6">
    <location>
        <position position="145"/>
    </location>
    <ligand>
        <name>S-adenosyl-L-methionine</name>
        <dbReference type="ChEBI" id="CHEBI:59789"/>
    </ligand>
</feature>
<dbReference type="PATRIC" id="fig|872965.6.peg.2261"/>
<keyword evidence="9" id="KW-1185">Reference proteome</keyword>
<evidence type="ECO:0000256" key="4">
    <source>
        <dbReference type="ARBA" id="ARBA00022679"/>
    </source>
</evidence>
<feature type="binding site" evidence="6">
    <location>
        <position position="188"/>
    </location>
    <ligand>
        <name>S-adenosyl-L-methionine</name>
        <dbReference type="ChEBI" id="CHEBI:59789"/>
    </ligand>
</feature>
<keyword evidence="2 6" id="KW-0963">Cytoplasm</keyword>
<comment type="subcellular location">
    <subcellularLocation>
        <location evidence="6">Cytoplasm</location>
    </subcellularLocation>
</comment>
<keyword evidence="3 6" id="KW-0489">Methyltransferase</keyword>
<evidence type="ECO:0000313" key="10">
    <source>
        <dbReference type="Proteomes" id="UP000050502"/>
    </source>
</evidence>
<feature type="binding site" evidence="6">
    <location>
        <position position="166"/>
    </location>
    <ligand>
        <name>S-adenosyl-L-methionine</name>
        <dbReference type="ChEBI" id="CHEBI:59789"/>
    </ligand>
</feature>
<dbReference type="CDD" id="cd02440">
    <property type="entry name" value="AdoMet_MTases"/>
    <property type="match status" value="1"/>
</dbReference>
<dbReference type="Gene3D" id="3.40.50.150">
    <property type="entry name" value="Vaccinia Virus protein VP39"/>
    <property type="match status" value="1"/>
</dbReference>
<keyword evidence="5 6" id="KW-0949">S-adenosyl-L-methionine</keyword>
<evidence type="ECO:0000256" key="3">
    <source>
        <dbReference type="ARBA" id="ARBA00022603"/>
    </source>
</evidence>
<dbReference type="EC" id="2.1.1.-" evidence="6"/>
<evidence type="ECO:0000256" key="1">
    <source>
        <dbReference type="ARBA" id="ARBA00009741"/>
    </source>
</evidence>
<evidence type="ECO:0000256" key="6">
    <source>
        <dbReference type="HAMAP-Rule" id="MF_00735"/>
    </source>
</evidence>
<dbReference type="RefSeq" id="WP_054492010.1">
    <property type="nucleotide sequence ID" value="NZ_BBZA01000030.1"/>
</dbReference>
<dbReference type="PIRSF" id="PIRSF000401">
    <property type="entry name" value="RPL11_MTase"/>
    <property type="match status" value="1"/>
</dbReference>
<keyword evidence="7" id="KW-0689">Ribosomal protein</keyword>
<accession>A0A0M8K7U0</accession>
<dbReference type="EMBL" id="BBZA01000030">
    <property type="protein sequence ID" value="GAP62086.1"/>
    <property type="molecule type" value="Genomic_DNA"/>
</dbReference>
<protein>
    <recommendedName>
        <fullName evidence="6">Ribosomal protein L11 methyltransferase</fullName>
        <shortName evidence="6">L11 Mtase</shortName>
        <ecNumber evidence="6">2.1.1.-</ecNumber>
    </recommendedName>
</protein>
<evidence type="ECO:0000256" key="2">
    <source>
        <dbReference type="ARBA" id="ARBA00022490"/>
    </source>
</evidence>
<dbReference type="HAMAP" id="MF_00735">
    <property type="entry name" value="Methyltr_PrmA"/>
    <property type="match status" value="1"/>
</dbReference>
<keyword evidence="7" id="KW-0687">Ribonucleoprotein</keyword>
<dbReference type="GO" id="GO:0032259">
    <property type="term" value="P:methylation"/>
    <property type="evidence" value="ECO:0007669"/>
    <property type="project" value="UniProtKB-KW"/>
</dbReference>
<keyword evidence="4 6" id="KW-0808">Transferase</keyword>
<dbReference type="InterPro" id="IPR029063">
    <property type="entry name" value="SAM-dependent_MTases_sf"/>
</dbReference>
<evidence type="ECO:0000313" key="7">
    <source>
        <dbReference type="EMBL" id="GAP62086.1"/>
    </source>
</evidence>
<feature type="binding site" evidence="6">
    <location>
        <position position="236"/>
    </location>
    <ligand>
        <name>S-adenosyl-L-methionine</name>
        <dbReference type="ChEBI" id="CHEBI:59789"/>
    </ligand>
</feature>
<evidence type="ECO:0000313" key="9">
    <source>
        <dbReference type="Proteomes" id="UP000037784"/>
    </source>
</evidence>
<evidence type="ECO:0000256" key="5">
    <source>
        <dbReference type="ARBA" id="ARBA00022691"/>
    </source>
</evidence>
<dbReference type="OrthoDB" id="9785995at2"/>
<comment type="similarity">
    <text evidence="1 6">Belongs to the methyltransferase superfamily. PrmA family.</text>
</comment>